<feature type="domain" description="C2H2-type" evidence="10">
    <location>
        <begin position="179"/>
        <end position="206"/>
    </location>
</feature>
<dbReference type="PANTHER" id="PTHR24394">
    <property type="entry name" value="ZINC FINGER PROTEIN"/>
    <property type="match status" value="1"/>
</dbReference>
<dbReference type="AlphaFoldDB" id="A0AAV2PX40"/>
<keyword evidence="6" id="KW-0805">Transcription regulation</keyword>
<feature type="non-terminal residue" evidence="11">
    <location>
        <position position="1"/>
    </location>
</feature>
<evidence type="ECO:0000259" key="10">
    <source>
        <dbReference type="PROSITE" id="PS50157"/>
    </source>
</evidence>
<gene>
    <name evidence="11" type="ORF">MNOR_LOCUS5781</name>
</gene>
<accession>A0AAV2PX40</accession>
<reference evidence="11 12" key="1">
    <citation type="submission" date="2024-05" db="EMBL/GenBank/DDBJ databases">
        <authorList>
            <person name="Wallberg A."/>
        </authorList>
    </citation>
    <scope>NUCLEOTIDE SEQUENCE [LARGE SCALE GENOMIC DNA]</scope>
</reference>
<keyword evidence="2" id="KW-0479">Metal-binding</keyword>
<dbReference type="Gene3D" id="3.30.160.60">
    <property type="entry name" value="Classic Zinc Finger"/>
    <property type="match status" value="6"/>
</dbReference>
<dbReference type="Pfam" id="PF00096">
    <property type="entry name" value="zf-C2H2"/>
    <property type="match status" value="6"/>
</dbReference>
<feature type="domain" description="C2H2-type" evidence="10">
    <location>
        <begin position="237"/>
        <end position="264"/>
    </location>
</feature>
<dbReference type="InterPro" id="IPR013087">
    <property type="entry name" value="Znf_C2H2_type"/>
</dbReference>
<dbReference type="SMART" id="SM00355">
    <property type="entry name" value="ZnF_C2H2"/>
    <property type="match status" value="7"/>
</dbReference>
<keyword evidence="4 9" id="KW-0863">Zinc-finger</keyword>
<organism evidence="11 12">
    <name type="scientific">Meganyctiphanes norvegica</name>
    <name type="common">Northern krill</name>
    <name type="synonym">Thysanopoda norvegica</name>
    <dbReference type="NCBI Taxonomy" id="48144"/>
    <lineage>
        <taxon>Eukaryota</taxon>
        <taxon>Metazoa</taxon>
        <taxon>Ecdysozoa</taxon>
        <taxon>Arthropoda</taxon>
        <taxon>Crustacea</taxon>
        <taxon>Multicrustacea</taxon>
        <taxon>Malacostraca</taxon>
        <taxon>Eumalacostraca</taxon>
        <taxon>Eucarida</taxon>
        <taxon>Euphausiacea</taxon>
        <taxon>Euphausiidae</taxon>
        <taxon>Meganyctiphanes</taxon>
    </lineage>
</organism>
<comment type="caution">
    <text evidence="11">The sequence shown here is derived from an EMBL/GenBank/DDBJ whole genome shotgun (WGS) entry which is preliminary data.</text>
</comment>
<evidence type="ECO:0000256" key="6">
    <source>
        <dbReference type="ARBA" id="ARBA00023015"/>
    </source>
</evidence>
<evidence type="ECO:0000256" key="4">
    <source>
        <dbReference type="ARBA" id="ARBA00022771"/>
    </source>
</evidence>
<evidence type="ECO:0000313" key="11">
    <source>
        <dbReference type="EMBL" id="CAL4066534.1"/>
    </source>
</evidence>
<dbReference type="GO" id="GO:0008270">
    <property type="term" value="F:zinc ion binding"/>
    <property type="evidence" value="ECO:0007669"/>
    <property type="project" value="UniProtKB-KW"/>
</dbReference>
<evidence type="ECO:0000256" key="5">
    <source>
        <dbReference type="ARBA" id="ARBA00022833"/>
    </source>
</evidence>
<keyword evidence="5" id="KW-0862">Zinc</keyword>
<dbReference type="Proteomes" id="UP001497623">
    <property type="component" value="Unassembled WGS sequence"/>
</dbReference>
<keyword evidence="12" id="KW-1185">Reference proteome</keyword>
<dbReference type="PROSITE" id="PS00028">
    <property type="entry name" value="ZINC_FINGER_C2H2_1"/>
    <property type="match status" value="7"/>
</dbReference>
<proteinExistence type="predicted"/>
<comment type="subcellular location">
    <subcellularLocation>
        <location evidence="1">Nucleus</location>
    </subcellularLocation>
</comment>
<dbReference type="InterPro" id="IPR036236">
    <property type="entry name" value="Znf_C2H2_sf"/>
</dbReference>
<evidence type="ECO:0000256" key="2">
    <source>
        <dbReference type="ARBA" id="ARBA00022723"/>
    </source>
</evidence>
<feature type="domain" description="C2H2-type" evidence="10">
    <location>
        <begin position="152"/>
        <end position="179"/>
    </location>
</feature>
<feature type="domain" description="C2H2-type" evidence="10">
    <location>
        <begin position="207"/>
        <end position="235"/>
    </location>
</feature>
<evidence type="ECO:0000256" key="9">
    <source>
        <dbReference type="PROSITE-ProRule" id="PRU00042"/>
    </source>
</evidence>
<feature type="domain" description="C2H2-type" evidence="10">
    <location>
        <begin position="293"/>
        <end position="320"/>
    </location>
</feature>
<dbReference type="SUPFAM" id="SSF57667">
    <property type="entry name" value="beta-beta-alpha zinc fingers"/>
    <property type="match status" value="4"/>
</dbReference>
<dbReference type="FunFam" id="3.30.160.60:FF:000870">
    <property type="entry name" value="zinc finger protein 197 isoform X1"/>
    <property type="match status" value="1"/>
</dbReference>
<keyword evidence="3" id="KW-0677">Repeat</keyword>
<evidence type="ECO:0000256" key="1">
    <source>
        <dbReference type="ARBA" id="ARBA00004123"/>
    </source>
</evidence>
<keyword evidence="8" id="KW-0539">Nucleus</keyword>
<dbReference type="GO" id="GO:0000981">
    <property type="term" value="F:DNA-binding transcription factor activity, RNA polymerase II-specific"/>
    <property type="evidence" value="ECO:0007669"/>
    <property type="project" value="TreeGrafter"/>
</dbReference>
<evidence type="ECO:0000313" key="12">
    <source>
        <dbReference type="Proteomes" id="UP001497623"/>
    </source>
</evidence>
<sequence length="356" mass="41349">YELALKAIVIEIEEPMFRNGKVFSLVELREKFLKKLMEFNIESDQKMHLFANRVKNYYTFNNKCRVNVIPYPDCFVYSNHFSELQVASQVNELKKEQVADDLAESTSSEIKKKWRFSCTECGYKCVKKSTLKKHSKKHEMRSIEEIVLSKQVMCELCGKMVKSKNSLKVHMQSHSGEKFPCSHCEKVYNSKYSLNDHARIHTGEKNKECPDCGKKFFGKKQLGNHIRRVHRTSDKQFLCSECGKSFKSKDLLKEHSNKHSGNRPFICKVCGKAFKFRGNLRTHRMAHDGKKPQMCSICNFGCYTKDNLKLHMAIHTGNKQIMFSSTELMNEESVSDENIQLGETPNIKAQTYFPLY</sequence>
<evidence type="ECO:0000256" key="7">
    <source>
        <dbReference type="ARBA" id="ARBA00023163"/>
    </source>
</evidence>
<dbReference type="PANTHER" id="PTHR24394:SF48">
    <property type="entry name" value="ZINC FINGER PROTEIN 771"/>
    <property type="match status" value="1"/>
</dbReference>
<feature type="domain" description="C2H2-type" evidence="10">
    <location>
        <begin position="265"/>
        <end position="292"/>
    </location>
</feature>
<keyword evidence="7" id="KW-0804">Transcription</keyword>
<dbReference type="PROSITE" id="PS50157">
    <property type="entry name" value="ZINC_FINGER_C2H2_2"/>
    <property type="match status" value="7"/>
</dbReference>
<dbReference type="FunFam" id="3.30.160.60:FF:000100">
    <property type="entry name" value="Zinc finger 45-like"/>
    <property type="match status" value="1"/>
</dbReference>
<evidence type="ECO:0000256" key="8">
    <source>
        <dbReference type="ARBA" id="ARBA00023242"/>
    </source>
</evidence>
<protein>
    <recommendedName>
        <fullName evidence="10">C2H2-type domain-containing protein</fullName>
    </recommendedName>
</protein>
<dbReference type="FunFam" id="3.30.160.60:FF:000710">
    <property type="entry name" value="Zinc finger protein 768"/>
    <property type="match status" value="1"/>
</dbReference>
<name>A0AAV2PX40_MEGNR</name>
<evidence type="ECO:0000256" key="3">
    <source>
        <dbReference type="ARBA" id="ARBA00022737"/>
    </source>
</evidence>
<dbReference type="GO" id="GO:0005634">
    <property type="term" value="C:nucleus"/>
    <property type="evidence" value="ECO:0007669"/>
    <property type="project" value="UniProtKB-SubCell"/>
</dbReference>
<dbReference type="EMBL" id="CAXKWB010002291">
    <property type="protein sequence ID" value="CAL4066534.1"/>
    <property type="molecule type" value="Genomic_DNA"/>
</dbReference>
<feature type="domain" description="C2H2-type" evidence="10">
    <location>
        <begin position="116"/>
        <end position="143"/>
    </location>
</feature>